<dbReference type="InterPro" id="IPR046532">
    <property type="entry name" value="DUF6597"/>
</dbReference>
<dbReference type="PROSITE" id="PS01124">
    <property type="entry name" value="HTH_ARAC_FAMILY_2"/>
    <property type="match status" value="1"/>
</dbReference>
<dbReference type="Pfam" id="PF20240">
    <property type="entry name" value="DUF6597"/>
    <property type="match status" value="1"/>
</dbReference>
<evidence type="ECO:0000256" key="3">
    <source>
        <dbReference type="ARBA" id="ARBA00023163"/>
    </source>
</evidence>
<keyword evidence="2" id="KW-0238">DNA-binding</keyword>
<dbReference type="PANTHER" id="PTHR46796:SF15">
    <property type="entry name" value="BLL1074 PROTEIN"/>
    <property type="match status" value="1"/>
</dbReference>
<evidence type="ECO:0000313" key="5">
    <source>
        <dbReference type="EMBL" id="RUM09102.1"/>
    </source>
</evidence>
<keyword evidence="3" id="KW-0804">Transcription</keyword>
<dbReference type="Gene3D" id="1.10.10.60">
    <property type="entry name" value="Homeodomain-like"/>
    <property type="match status" value="1"/>
</dbReference>
<dbReference type="InterPro" id="IPR050204">
    <property type="entry name" value="AraC_XylS_family_regulators"/>
</dbReference>
<dbReference type="SMART" id="SM00342">
    <property type="entry name" value="HTH_ARAC"/>
    <property type="match status" value="1"/>
</dbReference>
<dbReference type="PANTHER" id="PTHR46796">
    <property type="entry name" value="HTH-TYPE TRANSCRIPTIONAL ACTIVATOR RHAS-RELATED"/>
    <property type="match status" value="1"/>
</dbReference>
<name>A0ABY0B2U9_9HYPH</name>
<feature type="domain" description="HTH araC/xylS-type" evidence="4">
    <location>
        <begin position="176"/>
        <end position="252"/>
    </location>
</feature>
<proteinExistence type="predicted"/>
<comment type="caution">
    <text evidence="5">The sequence shown here is derived from an EMBL/GenBank/DDBJ whole genome shotgun (WGS) entry which is preliminary data.</text>
</comment>
<evidence type="ECO:0000256" key="1">
    <source>
        <dbReference type="ARBA" id="ARBA00023015"/>
    </source>
</evidence>
<dbReference type="Pfam" id="PF12833">
    <property type="entry name" value="HTH_18"/>
    <property type="match status" value="1"/>
</dbReference>
<protein>
    <submittedName>
        <fullName evidence="5">AraC family transcriptional regulator</fullName>
    </submittedName>
</protein>
<evidence type="ECO:0000313" key="6">
    <source>
        <dbReference type="Proteomes" id="UP000272004"/>
    </source>
</evidence>
<organism evidence="5 6">
    <name type="scientific">Rhizobium fabae</name>
    <dbReference type="NCBI Taxonomy" id="573179"/>
    <lineage>
        <taxon>Bacteria</taxon>
        <taxon>Pseudomonadati</taxon>
        <taxon>Pseudomonadota</taxon>
        <taxon>Alphaproteobacteria</taxon>
        <taxon>Hyphomicrobiales</taxon>
        <taxon>Rhizobiaceae</taxon>
        <taxon>Rhizobium/Agrobacterium group</taxon>
        <taxon>Rhizobium</taxon>
    </lineage>
</organism>
<gene>
    <name evidence="5" type="ORF">EFB14_27130</name>
</gene>
<evidence type="ECO:0000259" key="4">
    <source>
        <dbReference type="PROSITE" id="PS01124"/>
    </source>
</evidence>
<sequence length="305" mass="32975">MASGKSKEMAMLAASAGRYSEFAPPPALRCHFSRLWSHTLRDGPPAKVAIVPDGYCDLLWIGGRLVVAGPDRTAAFPVIRPGTTVIGARFAPGAAASWLKTPLSALVGLSVPLADIGRKDTAEFEARLQDCPDPAAAAMLFARLLEEAAGDEEAPARDAAVIFAAADTGRQASGLLGISERQLRRRCHHHFGHGAKTLERIRRFQRFLDLCRSSDTMPLACLALEAGFADQAHMTREVGELSTLTPTVILDQLGMRKTSGGPFCSRRRRPVCYSRETSCEGPASHADNACENRPPLHRARLARRL</sequence>
<keyword evidence="6" id="KW-1185">Reference proteome</keyword>
<dbReference type="InterPro" id="IPR018060">
    <property type="entry name" value="HTH_AraC"/>
</dbReference>
<dbReference type="EMBL" id="RJJU01000017">
    <property type="protein sequence ID" value="RUM09102.1"/>
    <property type="molecule type" value="Genomic_DNA"/>
</dbReference>
<dbReference type="Proteomes" id="UP000272004">
    <property type="component" value="Unassembled WGS sequence"/>
</dbReference>
<evidence type="ECO:0000256" key="2">
    <source>
        <dbReference type="ARBA" id="ARBA00023125"/>
    </source>
</evidence>
<keyword evidence="1" id="KW-0805">Transcription regulation</keyword>
<accession>A0ABY0B2U9</accession>
<reference evidence="5 6" key="1">
    <citation type="submission" date="2018-11" db="EMBL/GenBank/DDBJ databases">
        <authorList>
            <person name="Huo Y."/>
        </authorList>
    </citation>
    <scope>NUCLEOTIDE SEQUENCE [LARGE SCALE GENOMIC DNA]</scope>
    <source>
        <strain evidence="5 6">CCBAU 33202</strain>
    </source>
</reference>